<dbReference type="PROSITE" id="PS51354">
    <property type="entry name" value="GLUTAREDOXIN_2"/>
    <property type="match status" value="1"/>
</dbReference>
<organism evidence="5 6">
    <name type="scientific">Candidatus Magasanikbacteria bacterium CG_4_9_14_3_um_filter_32_9</name>
    <dbReference type="NCBI Taxonomy" id="1974644"/>
    <lineage>
        <taxon>Bacteria</taxon>
        <taxon>Candidatus Magasanikiibacteriota</taxon>
    </lineage>
</organism>
<dbReference type="Gene3D" id="3.40.30.10">
    <property type="entry name" value="Glutaredoxin"/>
    <property type="match status" value="1"/>
</dbReference>
<feature type="domain" description="GST N-terminal" evidence="4">
    <location>
        <begin position="1"/>
        <end position="79"/>
    </location>
</feature>
<dbReference type="InterPro" id="IPR051548">
    <property type="entry name" value="Grx-like_ET"/>
</dbReference>
<gene>
    <name evidence="5" type="ORF">CO137_03525</name>
</gene>
<comment type="similarity">
    <text evidence="3">Belongs to the ArsC family.</text>
</comment>
<accession>A0A2M7Z638</accession>
<evidence type="ECO:0000256" key="3">
    <source>
        <dbReference type="PROSITE-ProRule" id="PRU01282"/>
    </source>
</evidence>
<evidence type="ECO:0000259" key="4">
    <source>
        <dbReference type="PROSITE" id="PS50404"/>
    </source>
</evidence>
<dbReference type="GO" id="GO:0045454">
    <property type="term" value="P:cell redox homeostasis"/>
    <property type="evidence" value="ECO:0007669"/>
    <property type="project" value="TreeGrafter"/>
</dbReference>
<keyword evidence="2" id="KW-0676">Redox-active center</keyword>
<dbReference type="CDD" id="cd02976">
    <property type="entry name" value="NrdH"/>
    <property type="match status" value="1"/>
</dbReference>
<dbReference type="InterPro" id="IPR002109">
    <property type="entry name" value="Glutaredoxin"/>
</dbReference>
<dbReference type="InterPro" id="IPR006660">
    <property type="entry name" value="Arsenate_reductase-like"/>
</dbReference>
<protein>
    <submittedName>
        <fullName evidence="5">NrdH-redoxin</fullName>
    </submittedName>
</protein>
<keyword evidence="1" id="KW-1015">Disulfide bond</keyword>
<dbReference type="InterPro" id="IPR004045">
    <property type="entry name" value="Glutathione_S-Trfase_N"/>
</dbReference>
<dbReference type="PANTHER" id="PTHR34386">
    <property type="entry name" value="GLUTAREDOXIN"/>
    <property type="match status" value="1"/>
</dbReference>
<dbReference type="AlphaFoldDB" id="A0A2M7Z638"/>
<sequence>MKVLVYSTPTCPYCHKAKDYLKEKGVEFEDINVAEDREKAEEMQEKSGQLGVPVLDIGGEILIGFDKTQIDEVLAKLKE</sequence>
<dbReference type="PROSITE" id="PS00195">
    <property type="entry name" value="GLUTAREDOXIN_1"/>
    <property type="match status" value="1"/>
</dbReference>
<name>A0A2M7Z638_9BACT</name>
<evidence type="ECO:0000256" key="1">
    <source>
        <dbReference type="ARBA" id="ARBA00023157"/>
    </source>
</evidence>
<comment type="caution">
    <text evidence="5">The sequence shown here is derived from an EMBL/GenBank/DDBJ whole genome shotgun (WGS) entry which is preliminary data.</text>
</comment>
<dbReference type="InterPro" id="IPR036249">
    <property type="entry name" value="Thioredoxin-like_sf"/>
</dbReference>
<dbReference type="Proteomes" id="UP000230843">
    <property type="component" value="Unassembled WGS sequence"/>
</dbReference>
<proteinExistence type="inferred from homology"/>
<dbReference type="InterPro" id="IPR014025">
    <property type="entry name" value="Glutaredoxin_subgr"/>
</dbReference>
<dbReference type="PROSITE" id="PS51353">
    <property type="entry name" value="ARSC"/>
    <property type="match status" value="1"/>
</dbReference>
<dbReference type="SUPFAM" id="SSF52833">
    <property type="entry name" value="Thioredoxin-like"/>
    <property type="match status" value="1"/>
</dbReference>
<evidence type="ECO:0000256" key="2">
    <source>
        <dbReference type="ARBA" id="ARBA00023284"/>
    </source>
</evidence>
<evidence type="ECO:0000313" key="5">
    <source>
        <dbReference type="EMBL" id="PJA89590.1"/>
    </source>
</evidence>
<dbReference type="PANTHER" id="PTHR34386:SF1">
    <property type="entry name" value="GLUTAREDOXIN-LIKE PROTEIN NRDH"/>
    <property type="match status" value="1"/>
</dbReference>
<reference evidence="6" key="1">
    <citation type="submission" date="2017-09" db="EMBL/GenBank/DDBJ databases">
        <title>Depth-based differentiation of microbial function through sediment-hosted aquifers and enrichment of novel symbionts in the deep terrestrial subsurface.</title>
        <authorList>
            <person name="Probst A.J."/>
            <person name="Ladd B."/>
            <person name="Jarett J.K."/>
            <person name="Geller-Mcgrath D.E."/>
            <person name="Sieber C.M.K."/>
            <person name="Emerson J.B."/>
            <person name="Anantharaman K."/>
            <person name="Thomas B.C."/>
            <person name="Malmstrom R."/>
            <person name="Stieglmeier M."/>
            <person name="Klingl A."/>
            <person name="Woyke T."/>
            <person name="Ryan C.M."/>
            <person name="Banfield J.F."/>
        </authorList>
    </citation>
    <scope>NUCLEOTIDE SEQUENCE [LARGE SCALE GENOMIC DNA]</scope>
</reference>
<dbReference type="EMBL" id="PFVJ01000075">
    <property type="protein sequence ID" value="PJA89590.1"/>
    <property type="molecule type" value="Genomic_DNA"/>
</dbReference>
<dbReference type="PRINTS" id="PR00160">
    <property type="entry name" value="GLUTAREDOXIN"/>
</dbReference>
<dbReference type="NCBIfam" id="TIGR02196">
    <property type="entry name" value="GlrX_YruB"/>
    <property type="match status" value="1"/>
</dbReference>
<evidence type="ECO:0000313" key="6">
    <source>
        <dbReference type="Proteomes" id="UP000230843"/>
    </source>
</evidence>
<dbReference type="PROSITE" id="PS50404">
    <property type="entry name" value="GST_NTER"/>
    <property type="match status" value="1"/>
</dbReference>
<dbReference type="InterPro" id="IPR011767">
    <property type="entry name" value="GLR_AS"/>
</dbReference>
<dbReference type="GO" id="GO:0009055">
    <property type="term" value="F:electron transfer activity"/>
    <property type="evidence" value="ECO:0007669"/>
    <property type="project" value="TreeGrafter"/>
</dbReference>
<dbReference type="Pfam" id="PF00462">
    <property type="entry name" value="Glutaredoxin"/>
    <property type="match status" value="1"/>
</dbReference>
<dbReference type="InterPro" id="IPR011911">
    <property type="entry name" value="GlrX_YruB"/>
</dbReference>